<dbReference type="EMBL" id="VLLA01000020">
    <property type="protein sequence ID" value="TWI63258.1"/>
    <property type="molecule type" value="Genomic_DNA"/>
</dbReference>
<sequence>MNGGCVHIVIASAAKQSRVFPQNQSGLLRYARNDGTGKSGASRYFAASGGSGGTLSFGASACMVISVIETRS</sequence>
<organism evidence="1 2">
    <name type="scientific">Bradyrhizobium huanghuaihaiense</name>
    <dbReference type="NCBI Taxonomy" id="990078"/>
    <lineage>
        <taxon>Bacteria</taxon>
        <taxon>Pseudomonadati</taxon>
        <taxon>Pseudomonadota</taxon>
        <taxon>Alphaproteobacteria</taxon>
        <taxon>Hyphomicrobiales</taxon>
        <taxon>Nitrobacteraceae</taxon>
        <taxon>Bradyrhizobium</taxon>
    </lineage>
</organism>
<dbReference type="Proteomes" id="UP000316291">
    <property type="component" value="Unassembled WGS sequence"/>
</dbReference>
<keyword evidence="2" id="KW-1185">Reference proteome</keyword>
<name>A0A562R2G5_9BRAD</name>
<dbReference type="AlphaFoldDB" id="A0A562R2G5"/>
<evidence type="ECO:0000313" key="2">
    <source>
        <dbReference type="Proteomes" id="UP000316291"/>
    </source>
</evidence>
<protein>
    <submittedName>
        <fullName evidence="1">Uncharacterized protein</fullName>
    </submittedName>
</protein>
<comment type="caution">
    <text evidence="1">The sequence shown here is derived from an EMBL/GenBank/DDBJ whole genome shotgun (WGS) entry which is preliminary data.</text>
</comment>
<reference evidence="1 2" key="1">
    <citation type="journal article" date="2015" name="Stand. Genomic Sci.">
        <title>Genomic Encyclopedia of Bacterial and Archaeal Type Strains, Phase III: the genomes of soil and plant-associated and newly described type strains.</title>
        <authorList>
            <person name="Whitman W.B."/>
            <person name="Woyke T."/>
            <person name="Klenk H.P."/>
            <person name="Zhou Y."/>
            <person name="Lilburn T.G."/>
            <person name="Beck B.J."/>
            <person name="De Vos P."/>
            <person name="Vandamme P."/>
            <person name="Eisen J.A."/>
            <person name="Garrity G."/>
            <person name="Hugenholtz P."/>
            <person name="Kyrpides N.C."/>
        </authorList>
    </citation>
    <scope>NUCLEOTIDE SEQUENCE [LARGE SCALE GENOMIC DNA]</scope>
    <source>
        <strain evidence="1 2">CGMCC 1.10948</strain>
    </source>
</reference>
<proteinExistence type="predicted"/>
<gene>
    <name evidence="1" type="ORF">IQ16_06316</name>
</gene>
<evidence type="ECO:0000313" key="1">
    <source>
        <dbReference type="EMBL" id="TWI63258.1"/>
    </source>
</evidence>
<accession>A0A562R2G5</accession>